<gene>
    <name evidence="2" type="ORF">PENTCL1PPCAC_8754</name>
</gene>
<protein>
    <submittedName>
        <fullName evidence="2">Uncharacterized protein</fullName>
    </submittedName>
</protein>
<accession>A0AAV5SZ09</accession>
<comment type="caution">
    <text evidence="2">The sequence shown here is derived from an EMBL/GenBank/DDBJ whole genome shotgun (WGS) entry which is preliminary data.</text>
</comment>
<proteinExistence type="predicted"/>
<dbReference type="AlphaFoldDB" id="A0AAV5SZ09"/>
<feature type="non-terminal residue" evidence="2">
    <location>
        <position position="91"/>
    </location>
</feature>
<evidence type="ECO:0000313" key="3">
    <source>
        <dbReference type="Proteomes" id="UP001432027"/>
    </source>
</evidence>
<dbReference type="EMBL" id="BTSX01000002">
    <property type="protein sequence ID" value="GMS86579.1"/>
    <property type="molecule type" value="Genomic_DNA"/>
</dbReference>
<sequence>KHDPQGASQGEKLSDQATTGVQRTKNNRRRGLSDDRGRSQRPDPHLPDGSNRADRRQQATAPVHVRSGRVSIGRPQEEGQRSRHQGFNCFI</sequence>
<feature type="non-terminal residue" evidence="2">
    <location>
        <position position="1"/>
    </location>
</feature>
<feature type="region of interest" description="Disordered" evidence="1">
    <location>
        <begin position="1"/>
        <end position="91"/>
    </location>
</feature>
<organism evidence="2 3">
    <name type="scientific">Pristionchus entomophagus</name>
    <dbReference type="NCBI Taxonomy" id="358040"/>
    <lineage>
        <taxon>Eukaryota</taxon>
        <taxon>Metazoa</taxon>
        <taxon>Ecdysozoa</taxon>
        <taxon>Nematoda</taxon>
        <taxon>Chromadorea</taxon>
        <taxon>Rhabditida</taxon>
        <taxon>Rhabditina</taxon>
        <taxon>Diplogasteromorpha</taxon>
        <taxon>Diplogasteroidea</taxon>
        <taxon>Neodiplogasteridae</taxon>
        <taxon>Pristionchus</taxon>
    </lineage>
</organism>
<keyword evidence="3" id="KW-1185">Reference proteome</keyword>
<dbReference type="Proteomes" id="UP001432027">
    <property type="component" value="Unassembled WGS sequence"/>
</dbReference>
<name>A0AAV5SZ09_9BILA</name>
<reference evidence="2" key="1">
    <citation type="submission" date="2023-10" db="EMBL/GenBank/DDBJ databases">
        <title>Genome assembly of Pristionchus species.</title>
        <authorList>
            <person name="Yoshida K."/>
            <person name="Sommer R.J."/>
        </authorList>
    </citation>
    <scope>NUCLEOTIDE SEQUENCE</scope>
    <source>
        <strain evidence="2">RS0144</strain>
    </source>
</reference>
<evidence type="ECO:0000256" key="1">
    <source>
        <dbReference type="SAM" id="MobiDB-lite"/>
    </source>
</evidence>
<feature type="compositionally biased region" description="Basic and acidic residues" evidence="1">
    <location>
        <begin position="31"/>
        <end position="57"/>
    </location>
</feature>
<feature type="compositionally biased region" description="Polar residues" evidence="1">
    <location>
        <begin position="15"/>
        <end position="24"/>
    </location>
</feature>
<evidence type="ECO:0000313" key="2">
    <source>
        <dbReference type="EMBL" id="GMS86579.1"/>
    </source>
</evidence>